<proteinExistence type="predicted"/>
<evidence type="ECO:0000313" key="1">
    <source>
        <dbReference type="EMBL" id="MCI41594.1"/>
    </source>
</evidence>
<accession>A0A392RZT7</accession>
<dbReference type="AlphaFoldDB" id="A0A392RZT7"/>
<dbReference type="Proteomes" id="UP000265520">
    <property type="component" value="Unassembled WGS sequence"/>
</dbReference>
<comment type="caution">
    <text evidence="1">The sequence shown here is derived from an EMBL/GenBank/DDBJ whole genome shotgun (WGS) entry which is preliminary data.</text>
</comment>
<organism evidence="1 2">
    <name type="scientific">Trifolium medium</name>
    <dbReference type="NCBI Taxonomy" id="97028"/>
    <lineage>
        <taxon>Eukaryota</taxon>
        <taxon>Viridiplantae</taxon>
        <taxon>Streptophyta</taxon>
        <taxon>Embryophyta</taxon>
        <taxon>Tracheophyta</taxon>
        <taxon>Spermatophyta</taxon>
        <taxon>Magnoliopsida</taxon>
        <taxon>eudicotyledons</taxon>
        <taxon>Gunneridae</taxon>
        <taxon>Pentapetalae</taxon>
        <taxon>rosids</taxon>
        <taxon>fabids</taxon>
        <taxon>Fabales</taxon>
        <taxon>Fabaceae</taxon>
        <taxon>Papilionoideae</taxon>
        <taxon>50 kb inversion clade</taxon>
        <taxon>NPAAA clade</taxon>
        <taxon>Hologalegina</taxon>
        <taxon>IRL clade</taxon>
        <taxon>Trifolieae</taxon>
        <taxon>Trifolium</taxon>
    </lineage>
</organism>
<protein>
    <submittedName>
        <fullName evidence="1">Uncharacterized protein</fullName>
    </submittedName>
</protein>
<evidence type="ECO:0000313" key="2">
    <source>
        <dbReference type="Proteomes" id="UP000265520"/>
    </source>
</evidence>
<reference evidence="1 2" key="1">
    <citation type="journal article" date="2018" name="Front. Plant Sci.">
        <title>Red Clover (Trifolium pratense) and Zigzag Clover (T. medium) - A Picture of Genomic Similarities and Differences.</title>
        <authorList>
            <person name="Dluhosova J."/>
            <person name="Istvanek J."/>
            <person name="Nedelnik J."/>
            <person name="Repkova J."/>
        </authorList>
    </citation>
    <scope>NUCLEOTIDE SEQUENCE [LARGE SCALE GENOMIC DNA]</scope>
    <source>
        <strain evidence="2">cv. 10/8</strain>
        <tissue evidence="1">Leaf</tissue>
    </source>
</reference>
<keyword evidence="2" id="KW-1185">Reference proteome</keyword>
<dbReference type="EMBL" id="LXQA010294111">
    <property type="protein sequence ID" value="MCI41594.1"/>
    <property type="molecule type" value="Genomic_DNA"/>
</dbReference>
<name>A0A392RZT7_9FABA</name>
<sequence length="45" mass="5007">MEVVDVPVTGKKFTWFSADGKAMSRLDRFLLSKGFIDKAGVSGQW</sequence>
<feature type="non-terminal residue" evidence="1">
    <location>
        <position position="45"/>
    </location>
</feature>